<dbReference type="AlphaFoldDB" id="A0A9P9YZU0"/>
<dbReference type="Proteomes" id="UP001059596">
    <property type="component" value="Chromosome 3R"/>
</dbReference>
<accession>A0A9P9YZU0</accession>
<proteinExistence type="predicted"/>
<dbReference type="EMBL" id="JAMKOV010000001">
    <property type="protein sequence ID" value="KAI8045960.1"/>
    <property type="molecule type" value="Genomic_DNA"/>
</dbReference>
<evidence type="ECO:0000313" key="2">
    <source>
        <dbReference type="Proteomes" id="UP001059596"/>
    </source>
</evidence>
<sequence length="107" mass="12370">CATIELLSAWPSDRVACENYNFLTSFSTRAADPSKKYYVRKNTENQHSNVVNNLQRFFMLLRYRNQPRVETFKWKKPATRKPPTAKAAKAGNIAKMLKQKAGKNLYV</sequence>
<name>A0A9P9YZU0_9MUSC</name>
<organism evidence="1 2">
    <name type="scientific">Drosophila gunungcola</name>
    <name type="common">fruit fly</name>
    <dbReference type="NCBI Taxonomy" id="103775"/>
    <lineage>
        <taxon>Eukaryota</taxon>
        <taxon>Metazoa</taxon>
        <taxon>Ecdysozoa</taxon>
        <taxon>Arthropoda</taxon>
        <taxon>Hexapoda</taxon>
        <taxon>Insecta</taxon>
        <taxon>Pterygota</taxon>
        <taxon>Neoptera</taxon>
        <taxon>Endopterygota</taxon>
        <taxon>Diptera</taxon>
        <taxon>Brachycera</taxon>
        <taxon>Muscomorpha</taxon>
        <taxon>Ephydroidea</taxon>
        <taxon>Drosophilidae</taxon>
        <taxon>Drosophila</taxon>
        <taxon>Sophophora</taxon>
    </lineage>
</organism>
<keyword evidence="2" id="KW-1185">Reference proteome</keyword>
<protein>
    <submittedName>
        <fullName evidence="1">Uncharacterized protein</fullName>
    </submittedName>
</protein>
<evidence type="ECO:0000313" key="1">
    <source>
        <dbReference type="EMBL" id="KAI8045960.1"/>
    </source>
</evidence>
<feature type="non-terminal residue" evidence="1">
    <location>
        <position position="107"/>
    </location>
</feature>
<reference evidence="1" key="1">
    <citation type="journal article" date="2023" name="Genome Biol. Evol.">
        <title>Long-read-based Genome Assembly of Drosophila gunungcola Reveals Fewer Chemosensory Genes in Flower-breeding Species.</title>
        <authorList>
            <person name="Negi A."/>
            <person name="Liao B.Y."/>
            <person name="Yeh S.D."/>
        </authorList>
    </citation>
    <scope>NUCLEOTIDE SEQUENCE</scope>
    <source>
        <strain evidence="1">Sukarami</strain>
    </source>
</reference>
<comment type="caution">
    <text evidence="1">The sequence shown here is derived from an EMBL/GenBank/DDBJ whole genome shotgun (WGS) entry which is preliminary data.</text>
</comment>
<gene>
    <name evidence="1" type="ORF">M5D96_002151</name>
</gene>